<dbReference type="InterPro" id="IPR015946">
    <property type="entry name" value="KH_dom-like_a/b"/>
</dbReference>
<dbReference type="SUPFAM" id="SSF53474">
    <property type="entry name" value="alpha/beta-Hydrolases"/>
    <property type="match status" value="1"/>
</dbReference>
<dbReference type="PANTHER" id="PTHR39624:SF2">
    <property type="entry name" value="OSMC-LIKE PROTEIN"/>
    <property type="match status" value="1"/>
</dbReference>
<dbReference type="InterPro" id="IPR029058">
    <property type="entry name" value="AB_hydrolase_fold"/>
</dbReference>
<dbReference type="AlphaFoldDB" id="A0A2N3KG87"/>
<dbReference type="InterPro" id="IPR036102">
    <property type="entry name" value="OsmC/Ohrsf"/>
</dbReference>
<name>A0A2N3KG87_9PROT</name>
<sequence>MAVRPIKLGFEGAMGASLAARLDLPAGPVLAYALFAHCFTCTKDLTATRKIAQALNEQGVAVLRFDFTGLGGSGGDFASTNFTSNLEDLRRAAQYLRDEFEAPKLLIGHSLGGAAVLAVAADIPEATAVATIAAPADVEHVTENFASKLAEINEAGHAEVSLSGRPFVIKKQFLDDLAAHNIEQSVSQLHKALLVMHAPMDQTVGIENATRIFTAAKHPKSYVSLDKADHLLRDPDDAAYAARVIAAWARPYIVGAQPAKPLVPGAGEANEGVFARETGLGKFQTMLVAGKHRMMADEPESAGGLDSGPSPYEYLASALGACTSMTIRMYADRKQIPLDGISVKVTHQKIHASDCADCSEGVRQSNAKIDRFEREITLHGDFGDDIRTRLIEIANKCPVHRTLEGSSMIVTRDSRDSRDR</sequence>
<reference evidence="2 3" key="1">
    <citation type="submission" date="2017-09" db="EMBL/GenBank/DDBJ databases">
        <title>Biodiversity and function of Thalassospira species in the particle-attached aromatic-hydrocarbon-degrading consortia from the surface seawater of the South China Sea.</title>
        <authorList>
            <person name="Dong C."/>
            <person name="Liu R."/>
            <person name="Shao Z."/>
        </authorList>
    </citation>
    <scope>NUCLEOTIDE SEQUENCE [LARGE SCALE GENOMIC DNA]</scope>
    <source>
        <strain evidence="2 3">CSC1P2</strain>
    </source>
</reference>
<dbReference type="InterPro" id="IPR022742">
    <property type="entry name" value="Hydrolase_4"/>
</dbReference>
<accession>A0A2N3KG87</accession>
<evidence type="ECO:0000259" key="1">
    <source>
        <dbReference type="Pfam" id="PF12146"/>
    </source>
</evidence>
<dbReference type="OrthoDB" id="9789573at2"/>
<feature type="domain" description="Serine aminopeptidase S33" evidence="1">
    <location>
        <begin position="48"/>
        <end position="137"/>
    </location>
</feature>
<dbReference type="RefSeq" id="WP_101270674.1">
    <property type="nucleotide sequence ID" value="NZ_NWTK01000019.1"/>
</dbReference>
<dbReference type="EMBL" id="NWTK01000019">
    <property type="protein sequence ID" value="PKR49587.1"/>
    <property type="molecule type" value="Genomic_DNA"/>
</dbReference>
<organism evidence="2 3">
    <name type="scientific">Thalassospira marina</name>
    <dbReference type="NCBI Taxonomy" id="2048283"/>
    <lineage>
        <taxon>Bacteria</taxon>
        <taxon>Pseudomonadati</taxon>
        <taxon>Pseudomonadota</taxon>
        <taxon>Alphaproteobacteria</taxon>
        <taxon>Rhodospirillales</taxon>
        <taxon>Thalassospiraceae</taxon>
        <taxon>Thalassospira</taxon>
    </lineage>
</organism>
<dbReference type="Pfam" id="PF12146">
    <property type="entry name" value="Hydrolase_4"/>
    <property type="match status" value="1"/>
</dbReference>
<dbReference type="SUPFAM" id="SSF82784">
    <property type="entry name" value="OsmC-like"/>
    <property type="match status" value="1"/>
</dbReference>
<protein>
    <submittedName>
        <fullName evidence="2">Osmotically inducible protein C</fullName>
    </submittedName>
</protein>
<dbReference type="Pfam" id="PF02566">
    <property type="entry name" value="OsmC"/>
    <property type="match status" value="1"/>
</dbReference>
<evidence type="ECO:0000313" key="2">
    <source>
        <dbReference type="EMBL" id="PKR49587.1"/>
    </source>
</evidence>
<dbReference type="PANTHER" id="PTHR39624">
    <property type="entry name" value="PROTEIN INVOLVED IN RIMO-MEDIATED BETA-METHYLTHIOLATION OF RIBOSOMAL PROTEIN S12 YCAO"/>
    <property type="match status" value="1"/>
</dbReference>
<proteinExistence type="predicted"/>
<dbReference type="Gene3D" id="3.30.300.20">
    <property type="match status" value="1"/>
</dbReference>
<dbReference type="InterPro" id="IPR003718">
    <property type="entry name" value="OsmC/Ohr_fam"/>
</dbReference>
<dbReference type="Gene3D" id="3.40.50.1820">
    <property type="entry name" value="alpha/beta hydrolase"/>
    <property type="match status" value="1"/>
</dbReference>
<gene>
    <name evidence="2" type="ORF">COO20_22595</name>
</gene>
<comment type="caution">
    <text evidence="2">The sequence shown here is derived from an EMBL/GenBank/DDBJ whole genome shotgun (WGS) entry which is preliminary data.</text>
</comment>
<evidence type="ECO:0000313" key="3">
    <source>
        <dbReference type="Proteomes" id="UP000233597"/>
    </source>
</evidence>
<dbReference type="Proteomes" id="UP000233597">
    <property type="component" value="Unassembled WGS sequence"/>
</dbReference>